<protein>
    <submittedName>
        <fullName evidence="1">Uncharacterized protein</fullName>
    </submittedName>
</protein>
<dbReference type="OrthoDB" id="5909457at2759"/>
<comment type="caution">
    <text evidence="1">The sequence shown here is derived from an EMBL/GenBank/DDBJ whole genome shotgun (WGS) entry which is preliminary data.</text>
</comment>
<evidence type="ECO:0000313" key="2">
    <source>
        <dbReference type="Proteomes" id="UP000580250"/>
    </source>
</evidence>
<dbReference type="EMBL" id="CAJEWN010000304">
    <property type="protein sequence ID" value="CAD2177744.1"/>
    <property type="molecule type" value="Genomic_DNA"/>
</dbReference>
<gene>
    <name evidence="1" type="ORF">MENT_LOCUS29636</name>
</gene>
<evidence type="ECO:0000313" key="1">
    <source>
        <dbReference type="EMBL" id="CAD2177744.1"/>
    </source>
</evidence>
<dbReference type="AlphaFoldDB" id="A0A6V7VT55"/>
<name>A0A6V7VT55_MELEN</name>
<organism evidence="1 2">
    <name type="scientific">Meloidogyne enterolobii</name>
    <name type="common">Root-knot nematode worm</name>
    <name type="synonym">Meloidogyne mayaguensis</name>
    <dbReference type="NCBI Taxonomy" id="390850"/>
    <lineage>
        <taxon>Eukaryota</taxon>
        <taxon>Metazoa</taxon>
        <taxon>Ecdysozoa</taxon>
        <taxon>Nematoda</taxon>
        <taxon>Chromadorea</taxon>
        <taxon>Rhabditida</taxon>
        <taxon>Tylenchina</taxon>
        <taxon>Tylenchomorpha</taxon>
        <taxon>Tylenchoidea</taxon>
        <taxon>Meloidogynidae</taxon>
        <taxon>Meloidogyninae</taxon>
        <taxon>Meloidogyne</taxon>
    </lineage>
</organism>
<sequence>MFNEDGVVNMDILLQNISNTNLIEYGMEMNEKLGKKRVDKMNTAFRETNPSSYHGRSEFPLIAVEVLSEYLGNQKSFKKSNF</sequence>
<reference evidence="1 2" key="1">
    <citation type="submission" date="2020-08" db="EMBL/GenBank/DDBJ databases">
        <authorList>
            <person name="Koutsovoulos G."/>
            <person name="Danchin GJ E."/>
        </authorList>
    </citation>
    <scope>NUCLEOTIDE SEQUENCE [LARGE SCALE GENOMIC DNA]</scope>
</reference>
<accession>A0A6V7VT55</accession>
<proteinExistence type="predicted"/>
<dbReference type="Proteomes" id="UP000580250">
    <property type="component" value="Unassembled WGS sequence"/>
</dbReference>